<reference evidence="1" key="2">
    <citation type="journal article" date="2015" name="Fish Shellfish Immunol.">
        <title>Early steps in the European eel (Anguilla anguilla)-Vibrio vulnificus interaction in the gills: Role of the RtxA13 toxin.</title>
        <authorList>
            <person name="Callol A."/>
            <person name="Pajuelo D."/>
            <person name="Ebbesson L."/>
            <person name="Teles M."/>
            <person name="MacKenzie S."/>
            <person name="Amaro C."/>
        </authorList>
    </citation>
    <scope>NUCLEOTIDE SEQUENCE</scope>
</reference>
<dbReference type="EMBL" id="GBXM01025109">
    <property type="protein sequence ID" value="JAH83468.1"/>
    <property type="molecule type" value="Transcribed_RNA"/>
</dbReference>
<reference evidence="1" key="1">
    <citation type="submission" date="2014-11" db="EMBL/GenBank/DDBJ databases">
        <authorList>
            <person name="Amaro Gonzalez C."/>
        </authorList>
    </citation>
    <scope>NUCLEOTIDE SEQUENCE</scope>
</reference>
<protein>
    <submittedName>
        <fullName evidence="1">Uncharacterized protein</fullName>
    </submittedName>
</protein>
<name>A0A0E9W1W2_ANGAN</name>
<organism evidence="1">
    <name type="scientific">Anguilla anguilla</name>
    <name type="common">European freshwater eel</name>
    <name type="synonym">Muraena anguilla</name>
    <dbReference type="NCBI Taxonomy" id="7936"/>
    <lineage>
        <taxon>Eukaryota</taxon>
        <taxon>Metazoa</taxon>
        <taxon>Chordata</taxon>
        <taxon>Craniata</taxon>
        <taxon>Vertebrata</taxon>
        <taxon>Euteleostomi</taxon>
        <taxon>Actinopterygii</taxon>
        <taxon>Neopterygii</taxon>
        <taxon>Teleostei</taxon>
        <taxon>Anguilliformes</taxon>
        <taxon>Anguillidae</taxon>
        <taxon>Anguilla</taxon>
    </lineage>
</organism>
<evidence type="ECO:0000313" key="1">
    <source>
        <dbReference type="EMBL" id="JAH83468.1"/>
    </source>
</evidence>
<proteinExistence type="predicted"/>
<dbReference type="AlphaFoldDB" id="A0A0E9W1W2"/>
<sequence length="47" mass="5400">MHIKNDLQSLVGKNLTGLFRALTSTPSNTFWAELEYRLQTRPNAQTH</sequence>
<accession>A0A0E9W1W2</accession>